<dbReference type="InterPro" id="IPR017853">
    <property type="entry name" value="GH"/>
</dbReference>
<dbReference type="SUPFAM" id="SSF49785">
    <property type="entry name" value="Galactose-binding domain-like"/>
    <property type="match status" value="1"/>
</dbReference>
<dbReference type="InterPro" id="IPR008979">
    <property type="entry name" value="Galactose-bd-like_sf"/>
</dbReference>
<dbReference type="SMART" id="SM00606">
    <property type="entry name" value="CBD_IV"/>
    <property type="match status" value="1"/>
</dbReference>
<dbReference type="Gene3D" id="2.60.120.260">
    <property type="entry name" value="Galactose-binding domain-like"/>
    <property type="match status" value="1"/>
</dbReference>
<protein>
    <submittedName>
        <fullName evidence="6">Cellulase family glycosylhydrolase</fullName>
    </submittedName>
</protein>
<evidence type="ECO:0000313" key="6">
    <source>
        <dbReference type="EMBL" id="WCT10650.1"/>
    </source>
</evidence>
<dbReference type="InterPro" id="IPR050386">
    <property type="entry name" value="Glycosyl_hydrolase_5"/>
</dbReference>
<dbReference type="PROSITE" id="PS51175">
    <property type="entry name" value="CBM6"/>
    <property type="match status" value="1"/>
</dbReference>
<dbReference type="SUPFAM" id="SSF51445">
    <property type="entry name" value="(Trans)glycosidases"/>
    <property type="match status" value="1"/>
</dbReference>
<dbReference type="CDD" id="cd04080">
    <property type="entry name" value="CBM6_cellulase-like"/>
    <property type="match status" value="1"/>
</dbReference>
<keyword evidence="2 4" id="KW-0378">Hydrolase</keyword>
<dbReference type="InterPro" id="IPR005084">
    <property type="entry name" value="CBM6"/>
</dbReference>
<evidence type="ECO:0000259" key="5">
    <source>
        <dbReference type="PROSITE" id="PS51175"/>
    </source>
</evidence>
<organism evidence="6 7">
    <name type="scientific">Mucilaginibacter jinjuensis</name>
    <dbReference type="NCBI Taxonomy" id="1176721"/>
    <lineage>
        <taxon>Bacteria</taxon>
        <taxon>Pseudomonadati</taxon>
        <taxon>Bacteroidota</taxon>
        <taxon>Sphingobacteriia</taxon>
        <taxon>Sphingobacteriales</taxon>
        <taxon>Sphingobacteriaceae</taxon>
        <taxon>Mucilaginibacter</taxon>
    </lineage>
</organism>
<dbReference type="InterPro" id="IPR001547">
    <property type="entry name" value="Glyco_hydro_5"/>
</dbReference>
<feature type="domain" description="CBM6" evidence="5">
    <location>
        <begin position="431"/>
        <end position="581"/>
    </location>
</feature>
<dbReference type="EMBL" id="CP117167">
    <property type="protein sequence ID" value="WCT10650.1"/>
    <property type="molecule type" value="Genomic_DNA"/>
</dbReference>
<keyword evidence="3 4" id="KW-0326">Glycosidase</keyword>
<dbReference type="Proteomes" id="UP001216139">
    <property type="component" value="Chromosome"/>
</dbReference>
<evidence type="ECO:0000256" key="1">
    <source>
        <dbReference type="ARBA" id="ARBA00022729"/>
    </source>
</evidence>
<name>A0ABY7T2H8_9SPHI</name>
<accession>A0ABY7T2H8</accession>
<dbReference type="PANTHER" id="PTHR31297:SF13">
    <property type="entry name" value="PUTATIVE-RELATED"/>
    <property type="match status" value="1"/>
</dbReference>
<dbReference type="RefSeq" id="WP_273628841.1">
    <property type="nucleotide sequence ID" value="NZ_CP117167.1"/>
</dbReference>
<dbReference type="PROSITE" id="PS51257">
    <property type="entry name" value="PROKAR_LIPOPROTEIN"/>
    <property type="match status" value="1"/>
</dbReference>
<gene>
    <name evidence="6" type="ORF">PQO05_18085</name>
</gene>
<sequence length="583" mass="66054">MKRRSSFFAGLALALLGCVSSLSYGQGYLKASGRIITDEKGNKVILRGMGLGGWMLQEGYMFRLSNIGQQHKIKAKIQEVTDSAYTAKFYNQWLANNTRKIDIDSMRSWGFNSIRLPMHYNLYTLAVDQEPVAGKNTWLEKGFAMTDSLLNWCKANHMYLILDLHATPGGQGNDLNISDRDPAKPSLWDSQANQDKMIALWRKLAERYANEPYIGGYDIINEPNWGFESADDKRGTNETKNEPLRKLMVDITKAIREVDQKHIIIIEGNGFGNNYKGIFPLWDKNMVISFHKYGNFNKQSAIQGFLDISEKNNVPLWMGESGENSNTWFTEAISLVESHDIGWSWWQLKKIGINNPLEIKLTPSYQKLLDYWSDKGPKPTKAEAIAALDEFLNNIKLENNIYHKDVTDAMFRQVRTNTAVPFKKVVIGDNTTINAVDYDLGSQRTAYFDKDTASYMYTPGVKTQGNRGRAYRNDGVDIQRDDSGYHVFNIEDGEWLQYTVEVTKKGNYTAKFNVATDSAAGQISLTVDNTASAGNIAFTNDDASKNWHLAELKNVQLKKGINRIRVYAEKGGFNLKSIQFIKE</sequence>
<evidence type="ECO:0000313" key="7">
    <source>
        <dbReference type="Proteomes" id="UP001216139"/>
    </source>
</evidence>
<comment type="similarity">
    <text evidence="4">Belongs to the glycosyl hydrolase 5 (cellulase A) family.</text>
</comment>
<reference evidence="6 7" key="1">
    <citation type="submission" date="2023-02" db="EMBL/GenBank/DDBJ databases">
        <title>Genome sequence of Mucilaginibacter jinjuensis strain KACC 16571.</title>
        <authorList>
            <person name="Kim S."/>
            <person name="Heo J."/>
            <person name="Kwon S.-W."/>
        </authorList>
    </citation>
    <scope>NUCLEOTIDE SEQUENCE [LARGE SCALE GENOMIC DNA]</scope>
    <source>
        <strain evidence="6 7">KACC 16571</strain>
    </source>
</reference>
<dbReference type="InterPro" id="IPR006584">
    <property type="entry name" value="Cellulose-bd_IV"/>
</dbReference>
<evidence type="ECO:0000256" key="4">
    <source>
        <dbReference type="RuleBase" id="RU361153"/>
    </source>
</evidence>
<evidence type="ECO:0000256" key="2">
    <source>
        <dbReference type="ARBA" id="ARBA00022801"/>
    </source>
</evidence>
<keyword evidence="1" id="KW-0732">Signal</keyword>
<dbReference type="PANTHER" id="PTHR31297">
    <property type="entry name" value="GLUCAN ENDO-1,6-BETA-GLUCOSIDASE B"/>
    <property type="match status" value="1"/>
</dbReference>
<dbReference type="Pfam" id="PF00150">
    <property type="entry name" value="Cellulase"/>
    <property type="match status" value="1"/>
</dbReference>
<dbReference type="Gene3D" id="3.20.20.80">
    <property type="entry name" value="Glycosidases"/>
    <property type="match status" value="1"/>
</dbReference>
<proteinExistence type="inferred from homology"/>
<dbReference type="Pfam" id="PF03422">
    <property type="entry name" value="CBM_6"/>
    <property type="match status" value="1"/>
</dbReference>
<keyword evidence="7" id="KW-1185">Reference proteome</keyword>
<evidence type="ECO:0000256" key="3">
    <source>
        <dbReference type="ARBA" id="ARBA00023295"/>
    </source>
</evidence>